<dbReference type="Pfam" id="PF00107">
    <property type="entry name" value="ADH_zinc_N"/>
    <property type="match status" value="1"/>
</dbReference>
<dbReference type="EMBL" id="MFJE01000051">
    <property type="protein sequence ID" value="OGG13492.1"/>
    <property type="molecule type" value="Genomic_DNA"/>
</dbReference>
<evidence type="ECO:0000313" key="9">
    <source>
        <dbReference type="EMBL" id="OGG13492.1"/>
    </source>
</evidence>
<keyword evidence="5" id="KW-0560">Oxidoreductase</keyword>
<dbReference type="GO" id="GO:0008270">
    <property type="term" value="F:zinc ion binding"/>
    <property type="evidence" value="ECO:0007669"/>
    <property type="project" value="InterPro"/>
</dbReference>
<dbReference type="SUPFAM" id="SSF50129">
    <property type="entry name" value="GroES-like"/>
    <property type="match status" value="1"/>
</dbReference>
<accession>A0A1F5ZN20</accession>
<dbReference type="SUPFAM" id="SSF51735">
    <property type="entry name" value="NAD(P)-binding Rossmann-fold domains"/>
    <property type="match status" value="1"/>
</dbReference>
<evidence type="ECO:0000256" key="2">
    <source>
        <dbReference type="ARBA" id="ARBA00008072"/>
    </source>
</evidence>
<feature type="domain" description="Alcohol dehydrogenase-like C-terminal" evidence="7">
    <location>
        <begin position="170"/>
        <end position="290"/>
    </location>
</feature>
<dbReference type="GO" id="GO:0016491">
    <property type="term" value="F:oxidoreductase activity"/>
    <property type="evidence" value="ECO:0007669"/>
    <property type="project" value="UniProtKB-KW"/>
</dbReference>
<evidence type="ECO:0000256" key="4">
    <source>
        <dbReference type="ARBA" id="ARBA00022833"/>
    </source>
</evidence>
<gene>
    <name evidence="9" type="ORF">A2773_03220</name>
</gene>
<sequence>MKKAVFSGPFDLKIEEVPRPKIGPQDVLLKIKKVGICGTDIHIYKGSLKTPLPLVLGHEFVGDIIEIGKQVTRFKIGQKAVAEHVLGCGMCRSCKEGKINLCNNSVAIGINTDGALQEYLSLPQHLVFPLPPSLSYDDGVLVEPISIAVYAAKKATLKKGETVAVIGQGPIGLLIDTVVQAAKARVHGYDIENSRLDYAVKKGLINESFNTREKLTSQKESADKVFEVVGLESTLTLALDLVKKGGKIVILGVFHKPVSLNMMTIIKNELEIIGSWTCRDSFPSSINLLTQKKLNTKGFITHHYPFSQTKQAFEDTLKYPSGRIKTVIEF</sequence>
<dbReference type="Pfam" id="PF08240">
    <property type="entry name" value="ADH_N"/>
    <property type="match status" value="1"/>
</dbReference>
<dbReference type="InterPro" id="IPR036291">
    <property type="entry name" value="NAD(P)-bd_dom_sf"/>
</dbReference>
<reference evidence="9 10" key="1">
    <citation type="journal article" date="2016" name="Nat. Commun.">
        <title>Thousands of microbial genomes shed light on interconnected biogeochemical processes in an aquifer system.</title>
        <authorList>
            <person name="Anantharaman K."/>
            <person name="Brown C.T."/>
            <person name="Hug L.A."/>
            <person name="Sharon I."/>
            <person name="Castelle C.J."/>
            <person name="Probst A.J."/>
            <person name="Thomas B.C."/>
            <person name="Singh A."/>
            <person name="Wilkins M.J."/>
            <person name="Karaoz U."/>
            <person name="Brodie E.L."/>
            <person name="Williams K.H."/>
            <person name="Hubbard S.S."/>
            <person name="Banfield J.F."/>
        </authorList>
    </citation>
    <scope>NUCLEOTIDE SEQUENCE [LARGE SCALE GENOMIC DNA]</scope>
</reference>
<comment type="cofactor">
    <cofactor evidence="1 6">
        <name>Zn(2+)</name>
        <dbReference type="ChEBI" id="CHEBI:29105"/>
    </cofactor>
</comment>
<dbReference type="STRING" id="1798375.A2773_03220"/>
<dbReference type="AlphaFoldDB" id="A0A1F5ZN20"/>
<keyword evidence="3 6" id="KW-0479">Metal-binding</keyword>
<evidence type="ECO:0000256" key="6">
    <source>
        <dbReference type="RuleBase" id="RU361277"/>
    </source>
</evidence>
<dbReference type="InterPro" id="IPR013154">
    <property type="entry name" value="ADH-like_N"/>
</dbReference>
<evidence type="ECO:0008006" key="11">
    <source>
        <dbReference type="Google" id="ProtNLM"/>
    </source>
</evidence>
<evidence type="ECO:0000313" key="10">
    <source>
        <dbReference type="Proteomes" id="UP000177383"/>
    </source>
</evidence>
<organism evidence="9 10">
    <name type="scientific">Candidatus Gottesmanbacteria bacterium RIFCSPHIGHO2_01_FULL_39_10</name>
    <dbReference type="NCBI Taxonomy" id="1798375"/>
    <lineage>
        <taxon>Bacteria</taxon>
        <taxon>Candidatus Gottesmaniibacteriota</taxon>
    </lineage>
</organism>
<comment type="caution">
    <text evidence="9">The sequence shown here is derived from an EMBL/GenBank/DDBJ whole genome shotgun (WGS) entry which is preliminary data.</text>
</comment>
<dbReference type="PANTHER" id="PTHR43161">
    <property type="entry name" value="SORBITOL DEHYDROGENASE"/>
    <property type="match status" value="1"/>
</dbReference>
<dbReference type="InterPro" id="IPR013149">
    <property type="entry name" value="ADH-like_C"/>
</dbReference>
<dbReference type="InterPro" id="IPR002328">
    <property type="entry name" value="ADH_Zn_CS"/>
</dbReference>
<dbReference type="PROSITE" id="PS00059">
    <property type="entry name" value="ADH_ZINC"/>
    <property type="match status" value="1"/>
</dbReference>
<comment type="similarity">
    <text evidence="2 6">Belongs to the zinc-containing alcohol dehydrogenase family.</text>
</comment>
<keyword evidence="4 6" id="KW-0862">Zinc</keyword>
<evidence type="ECO:0000256" key="5">
    <source>
        <dbReference type="ARBA" id="ARBA00023002"/>
    </source>
</evidence>
<dbReference type="Gene3D" id="3.90.180.10">
    <property type="entry name" value="Medium-chain alcohol dehydrogenases, catalytic domain"/>
    <property type="match status" value="1"/>
</dbReference>
<proteinExistence type="inferred from homology"/>
<feature type="domain" description="Alcohol dehydrogenase-like N-terminal" evidence="8">
    <location>
        <begin position="23"/>
        <end position="131"/>
    </location>
</feature>
<dbReference type="Proteomes" id="UP000177383">
    <property type="component" value="Unassembled WGS sequence"/>
</dbReference>
<evidence type="ECO:0000256" key="1">
    <source>
        <dbReference type="ARBA" id="ARBA00001947"/>
    </source>
</evidence>
<name>A0A1F5ZN20_9BACT</name>
<protein>
    <recommendedName>
        <fullName evidence="11">Enoyl reductase (ER) domain-containing protein</fullName>
    </recommendedName>
</protein>
<evidence type="ECO:0000259" key="7">
    <source>
        <dbReference type="Pfam" id="PF00107"/>
    </source>
</evidence>
<dbReference type="Gene3D" id="3.40.50.720">
    <property type="entry name" value="NAD(P)-binding Rossmann-like Domain"/>
    <property type="match status" value="1"/>
</dbReference>
<evidence type="ECO:0000256" key="3">
    <source>
        <dbReference type="ARBA" id="ARBA00022723"/>
    </source>
</evidence>
<evidence type="ECO:0000259" key="8">
    <source>
        <dbReference type="Pfam" id="PF08240"/>
    </source>
</evidence>
<dbReference type="InterPro" id="IPR011032">
    <property type="entry name" value="GroES-like_sf"/>
</dbReference>